<reference evidence="13 14" key="1">
    <citation type="journal article" date="2018" name="IMA Fungus">
        <title>IMA Genome-F 10: Nine draft genome sequences of Claviceps purpurea s.lat., including C. arundinis, C. humidiphila, and C. cf. spartinae, pseudomolecules for the pitch canker pathogen Fusarium circinatum, draft genome of Davidsoniella eucalypti, Grosmannia galeiformis, Quambalaria eucalypti, and Teratosphaeria destructans.</title>
        <authorList>
            <person name="Wingfield B.D."/>
            <person name="Liu M."/>
            <person name="Nguyen H.D."/>
            <person name="Lane F.A."/>
            <person name="Morgan S.W."/>
            <person name="De Vos L."/>
            <person name="Wilken P.M."/>
            <person name="Duong T.A."/>
            <person name="Aylward J."/>
            <person name="Coetzee M.P."/>
            <person name="Dadej K."/>
            <person name="De Beer Z.W."/>
            <person name="Findlay W."/>
            <person name="Havenga M."/>
            <person name="Kolarik M."/>
            <person name="Menzies J.G."/>
            <person name="Naidoo K."/>
            <person name="Pochopski O."/>
            <person name="Shoukouhi P."/>
            <person name="Santana Q.C."/>
            <person name="Seifert K.A."/>
            <person name="Soal N."/>
            <person name="Steenkamp E.T."/>
            <person name="Tatham C.T."/>
            <person name="van der Nest M.A."/>
            <person name="Wingfield M.J."/>
        </authorList>
    </citation>
    <scope>NUCLEOTIDE SEQUENCE [LARGE SCALE GENOMIC DNA]</scope>
    <source>
        <strain evidence="13">CMW44962</strain>
    </source>
</reference>
<keyword evidence="5" id="KW-0862">Zinc</keyword>
<dbReference type="SMART" id="SM00401">
    <property type="entry name" value="ZnF_GATA"/>
    <property type="match status" value="2"/>
</dbReference>
<dbReference type="GO" id="GO:0006879">
    <property type="term" value="P:intracellular iron ion homeostasis"/>
    <property type="evidence" value="ECO:0007669"/>
    <property type="project" value="UniProtKB-ARBA"/>
</dbReference>
<comment type="caution">
    <text evidence="13">The sequence shown here is derived from an EMBL/GenBank/DDBJ whole genome shotgun (WGS) entry which is preliminary data.</text>
</comment>
<feature type="region of interest" description="Disordered" evidence="11">
    <location>
        <begin position="79"/>
        <end position="109"/>
    </location>
</feature>
<evidence type="ECO:0000256" key="8">
    <source>
        <dbReference type="ARBA" id="ARBA00023163"/>
    </source>
</evidence>
<dbReference type="InterPro" id="IPR039355">
    <property type="entry name" value="Transcription_factor_GATA"/>
</dbReference>
<evidence type="ECO:0000256" key="4">
    <source>
        <dbReference type="ARBA" id="ARBA00022771"/>
    </source>
</evidence>
<dbReference type="EMBL" id="RIBY02001927">
    <property type="protein sequence ID" value="KAH9827016.1"/>
    <property type="molecule type" value="Genomic_DNA"/>
</dbReference>
<dbReference type="CDD" id="cd00202">
    <property type="entry name" value="ZnF_GATA"/>
    <property type="match status" value="2"/>
</dbReference>
<accession>A0A9W7W1V3</accession>
<evidence type="ECO:0000313" key="13">
    <source>
        <dbReference type="EMBL" id="KAH9827016.1"/>
    </source>
</evidence>
<proteinExistence type="predicted"/>
<dbReference type="Gene3D" id="3.30.50.10">
    <property type="entry name" value="Erythroid Transcription Factor GATA-1, subunit A"/>
    <property type="match status" value="2"/>
</dbReference>
<dbReference type="PANTHER" id="PTHR10071">
    <property type="entry name" value="TRANSCRIPTION FACTOR GATA FAMILY MEMBER"/>
    <property type="match status" value="1"/>
</dbReference>
<evidence type="ECO:0000256" key="9">
    <source>
        <dbReference type="ARBA" id="ARBA00023242"/>
    </source>
</evidence>
<protein>
    <submittedName>
        <fullName evidence="13">GATA factor SREP</fullName>
    </submittedName>
</protein>
<feature type="domain" description="GATA-type" evidence="12">
    <location>
        <begin position="113"/>
        <end position="168"/>
    </location>
</feature>
<feature type="region of interest" description="Disordered" evidence="11">
    <location>
        <begin position="1"/>
        <end position="57"/>
    </location>
</feature>
<dbReference type="GO" id="GO:0034757">
    <property type="term" value="P:negative regulation of iron ion transport"/>
    <property type="evidence" value="ECO:0007669"/>
    <property type="project" value="UniProtKB-ARBA"/>
</dbReference>
<feature type="compositionally biased region" description="Low complexity" evidence="11">
    <location>
        <begin position="99"/>
        <end position="109"/>
    </location>
</feature>
<name>A0A9W7W1V3_9PEZI</name>
<evidence type="ECO:0000256" key="11">
    <source>
        <dbReference type="SAM" id="MobiDB-lite"/>
    </source>
</evidence>
<feature type="region of interest" description="Disordered" evidence="11">
    <location>
        <begin position="157"/>
        <end position="183"/>
    </location>
</feature>
<dbReference type="GO" id="GO:0045944">
    <property type="term" value="P:positive regulation of transcription by RNA polymerase II"/>
    <property type="evidence" value="ECO:0007669"/>
    <property type="project" value="TreeGrafter"/>
</dbReference>
<feature type="compositionally biased region" description="Basic and acidic residues" evidence="11">
    <location>
        <begin position="392"/>
        <end position="406"/>
    </location>
</feature>
<dbReference type="Pfam" id="PF00320">
    <property type="entry name" value="GATA"/>
    <property type="match status" value="2"/>
</dbReference>
<dbReference type="FunFam" id="3.30.50.10:FF:000039">
    <property type="entry name" value="Siderophore transcription factor SreA"/>
    <property type="match status" value="1"/>
</dbReference>
<organism evidence="13 14">
    <name type="scientific">Teratosphaeria destructans</name>
    <dbReference type="NCBI Taxonomy" id="418781"/>
    <lineage>
        <taxon>Eukaryota</taxon>
        <taxon>Fungi</taxon>
        <taxon>Dikarya</taxon>
        <taxon>Ascomycota</taxon>
        <taxon>Pezizomycotina</taxon>
        <taxon>Dothideomycetes</taxon>
        <taxon>Dothideomycetidae</taxon>
        <taxon>Mycosphaerellales</taxon>
        <taxon>Teratosphaeriaceae</taxon>
        <taxon>Teratosphaeria</taxon>
    </lineage>
</organism>
<keyword evidence="6" id="KW-0805">Transcription regulation</keyword>
<evidence type="ECO:0000256" key="7">
    <source>
        <dbReference type="ARBA" id="ARBA00023063"/>
    </source>
</evidence>
<evidence type="ECO:0000256" key="10">
    <source>
        <dbReference type="PROSITE-ProRule" id="PRU00094"/>
    </source>
</evidence>
<dbReference type="PROSITE" id="PS00344">
    <property type="entry name" value="GATA_ZN_FINGER_1"/>
    <property type="match status" value="2"/>
</dbReference>
<dbReference type="FunFam" id="3.30.50.10:FF:000007">
    <property type="entry name" value="Nitrogen regulatory AreA, N-terminal"/>
    <property type="match status" value="1"/>
</dbReference>
<gene>
    <name evidence="13" type="ORF">Tdes44962_MAKER09867</name>
</gene>
<sequence>MATGHHEPAGPMASTSLPDRPAQVQRHPSQQELEAAQHLLDHSQSHYPPPPRAPPDATISHLHGRSRAAVEVAPQHHDLGDIPQQYPQHYSTASAGQHAPLQQARASPASSSALAGQQCSNCGTTKTPLWRRSPTGAVICNACGLYYKARNQMRPVGLKRGSGASSSQHGASSQDRSTSPTSLQGNATYIAADQSVNGTCPGGGRCNGTGGHEGCNGCPAYNNRISKTAQIALQQPTAGSSQATAYMTNGSPVSGTSVVVACQNCGTTITPLWRRDDQGHTICNACGLYYKLHGAHRPVQMKKAEIKRRKRVVPADMQGHDDDTSTTLSDPRHSVAPSVMSTQDMSPRPISGGPIPVDFTEAFRSHSIRRTHSLEPEATPEHLTPAPHPRKRSFDTSERGDVEPYHHAQNMPSPATTRADHANEDENIDPALGATQMASSSSSEPAGRQSKDERRAALQREAEEMREMLLAKEREIMALGGEG</sequence>
<feature type="region of interest" description="Disordered" evidence="11">
    <location>
        <begin position="370"/>
        <end position="421"/>
    </location>
</feature>
<keyword evidence="3" id="KW-0677">Repeat</keyword>
<reference evidence="13 14" key="2">
    <citation type="journal article" date="2021" name="Curr. Genet.">
        <title>Genetic response to nitrogen starvation in the aggressive Eucalyptus foliar pathogen Teratosphaeria destructans.</title>
        <authorList>
            <person name="Havenga M."/>
            <person name="Wingfield B.D."/>
            <person name="Wingfield M.J."/>
            <person name="Dreyer L.L."/>
            <person name="Roets F."/>
            <person name="Aylward J."/>
        </authorList>
    </citation>
    <scope>NUCLEOTIDE SEQUENCE [LARGE SCALE GENOMIC DNA]</scope>
    <source>
        <strain evidence="13">CMW44962</strain>
    </source>
</reference>
<keyword evidence="8" id="KW-0804">Transcription</keyword>
<feature type="compositionally biased region" description="Basic and acidic residues" evidence="11">
    <location>
        <begin position="449"/>
        <end position="466"/>
    </location>
</feature>
<dbReference type="Proteomes" id="UP001138500">
    <property type="component" value="Unassembled WGS sequence"/>
</dbReference>
<keyword evidence="4 10" id="KW-0863">Zinc-finger</keyword>
<dbReference type="GO" id="GO:0000122">
    <property type="term" value="P:negative regulation of transcription by RNA polymerase II"/>
    <property type="evidence" value="ECO:0007669"/>
    <property type="project" value="TreeGrafter"/>
</dbReference>
<keyword evidence="9" id="KW-0539">Nucleus</keyword>
<dbReference type="InterPro" id="IPR013088">
    <property type="entry name" value="Znf_NHR/GATA"/>
</dbReference>
<dbReference type="AlphaFoldDB" id="A0A9W7W1V3"/>
<dbReference type="PROSITE" id="PS50114">
    <property type="entry name" value="GATA_ZN_FINGER_2"/>
    <property type="match status" value="2"/>
</dbReference>
<evidence type="ECO:0000313" key="14">
    <source>
        <dbReference type="Proteomes" id="UP001138500"/>
    </source>
</evidence>
<comment type="subcellular location">
    <subcellularLocation>
        <location evidence="1">Nucleus</location>
    </subcellularLocation>
</comment>
<evidence type="ECO:0000256" key="5">
    <source>
        <dbReference type="ARBA" id="ARBA00022833"/>
    </source>
</evidence>
<evidence type="ECO:0000256" key="3">
    <source>
        <dbReference type="ARBA" id="ARBA00022737"/>
    </source>
</evidence>
<feature type="compositionally biased region" description="Basic residues" evidence="11">
    <location>
        <begin position="302"/>
        <end position="312"/>
    </location>
</feature>
<evidence type="ECO:0000256" key="2">
    <source>
        <dbReference type="ARBA" id="ARBA00022723"/>
    </source>
</evidence>
<dbReference type="SUPFAM" id="SSF57716">
    <property type="entry name" value="Glucocorticoid receptor-like (DNA-binding domain)"/>
    <property type="match status" value="2"/>
</dbReference>
<dbReference type="GO" id="GO:0005634">
    <property type="term" value="C:nucleus"/>
    <property type="evidence" value="ECO:0007669"/>
    <property type="project" value="UniProtKB-SubCell"/>
</dbReference>
<dbReference type="PANTHER" id="PTHR10071:SF281">
    <property type="entry name" value="BOX A-BINDING FACTOR-RELATED"/>
    <property type="match status" value="1"/>
</dbReference>
<keyword evidence="14" id="KW-1185">Reference proteome</keyword>
<dbReference type="GO" id="GO:0000981">
    <property type="term" value="F:DNA-binding transcription factor activity, RNA polymerase II-specific"/>
    <property type="evidence" value="ECO:0007669"/>
    <property type="project" value="TreeGrafter"/>
</dbReference>
<feature type="region of interest" description="Disordered" evidence="11">
    <location>
        <begin position="302"/>
        <end position="358"/>
    </location>
</feature>
<evidence type="ECO:0000256" key="6">
    <source>
        <dbReference type="ARBA" id="ARBA00023015"/>
    </source>
</evidence>
<dbReference type="GO" id="GO:0008270">
    <property type="term" value="F:zinc ion binding"/>
    <property type="evidence" value="ECO:0007669"/>
    <property type="project" value="UniProtKB-KW"/>
</dbReference>
<feature type="compositionally biased region" description="Polar residues" evidence="11">
    <location>
        <begin position="85"/>
        <end position="95"/>
    </location>
</feature>
<dbReference type="PRINTS" id="PR00619">
    <property type="entry name" value="GATAZNFINGER"/>
</dbReference>
<evidence type="ECO:0000259" key="12">
    <source>
        <dbReference type="PROSITE" id="PS50114"/>
    </source>
</evidence>
<feature type="compositionally biased region" description="Low complexity" evidence="11">
    <location>
        <begin position="161"/>
        <end position="174"/>
    </location>
</feature>
<dbReference type="GO" id="GO:0000978">
    <property type="term" value="F:RNA polymerase II cis-regulatory region sequence-specific DNA binding"/>
    <property type="evidence" value="ECO:0007669"/>
    <property type="project" value="TreeGrafter"/>
</dbReference>
<dbReference type="OrthoDB" id="515401at2759"/>
<feature type="region of interest" description="Disordered" evidence="11">
    <location>
        <begin position="433"/>
        <end position="466"/>
    </location>
</feature>
<feature type="domain" description="GATA-type" evidence="12">
    <location>
        <begin position="262"/>
        <end position="309"/>
    </location>
</feature>
<keyword evidence="7" id="KW-0534">Nitrate assimilation</keyword>
<dbReference type="InterPro" id="IPR000679">
    <property type="entry name" value="Znf_GATA"/>
</dbReference>
<keyword evidence="2" id="KW-0479">Metal-binding</keyword>
<evidence type="ECO:0000256" key="1">
    <source>
        <dbReference type="ARBA" id="ARBA00004123"/>
    </source>
</evidence>